<dbReference type="RefSeq" id="WP_007845045.1">
    <property type="nucleotide sequence ID" value="NZ_AKJY01000063.1"/>
</dbReference>
<dbReference type="EMBL" id="AKJY01000063">
    <property type="protein sequence ID" value="EJL70001.1"/>
    <property type="molecule type" value="Genomic_DNA"/>
</dbReference>
<gene>
    <name evidence="6" type="ORF">PMI13_03010</name>
</gene>
<evidence type="ECO:0000256" key="4">
    <source>
        <dbReference type="RuleBase" id="RU361169"/>
    </source>
</evidence>
<dbReference type="Proteomes" id="UP000007509">
    <property type="component" value="Unassembled WGS sequence"/>
</dbReference>
<comment type="similarity">
    <text evidence="1 4">Belongs to the glycosyl hydrolase 28 family.</text>
</comment>
<dbReference type="GO" id="GO:0004650">
    <property type="term" value="F:polygalacturonase activity"/>
    <property type="evidence" value="ECO:0007669"/>
    <property type="project" value="InterPro"/>
</dbReference>
<feature type="signal peptide" evidence="5">
    <location>
        <begin position="1"/>
        <end position="22"/>
    </location>
</feature>
<evidence type="ECO:0000313" key="6">
    <source>
        <dbReference type="EMBL" id="EJL70001.1"/>
    </source>
</evidence>
<dbReference type="PANTHER" id="PTHR31339:SF9">
    <property type="entry name" value="PLASMIN AND FIBRONECTIN-BINDING PROTEIN A"/>
    <property type="match status" value="1"/>
</dbReference>
<keyword evidence="7" id="KW-1185">Reference proteome</keyword>
<dbReference type="Gene3D" id="2.160.20.10">
    <property type="entry name" value="Single-stranded right-handed beta-helix, Pectin lyase-like"/>
    <property type="match status" value="1"/>
</dbReference>
<evidence type="ECO:0000256" key="5">
    <source>
        <dbReference type="SAM" id="SignalP"/>
    </source>
</evidence>
<evidence type="ECO:0000313" key="7">
    <source>
        <dbReference type="Proteomes" id="UP000007509"/>
    </source>
</evidence>
<dbReference type="PANTHER" id="PTHR31339">
    <property type="entry name" value="PECTIN LYASE-RELATED"/>
    <property type="match status" value="1"/>
</dbReference>
<organism evidence="6 7">
    <name type="scientific">Chryseobacterium populi</name>
    <dbReference type="NCBI Taxonomy" id="1144316"/>
    <lineage>
        <taxon>Bacteria</taxon>
        <taxon>Pseudomonadati</taxon>
        <taxon>Bacteroidota</taxon>
        <taxon>Flavobacteriia</taxon>
        <taxon>Flavobacteriales</taxon>
        <taxon>Weeksellaceae</taxon>
        <taxon>Chryseobacterium group</taxon>
        <taxon>Chryseobacterium</taxon>
    </lineage>
</organism>
<dbReference type="SUPFAM" id="SSF51126">
    <property type="entry name" value="Pectin lyase-like"/>
    <property type="match status" value="1"/>
</dbReference>
<proteinExistence type="inferred from homology"/>
<dbReference type="InterPro" id="IPR051801">
    <property type="entry name" value="GH28_Enzymes"/>
</dbReference>
<keyword evidence="3 4" id="KW-0326">Glycosidase</keyword>
<evidence type="ECO:0000256" key="3">
    <source>
        <dbReference type="ARBA" id="ARBA00023295"/>
    </source>
</evidence>
<dbReference type="InterPro" id="IPR000743">
    <property type="entry name" value="Glyco_hydro_28"/>
</dbReference>
<feature type="chain" id="PRO_5003762889" evidence="5">
    <location>
        <begin position="23"/>
        <end position="337"/>
    </location>
</feature>
<keyword evidence="5" id="KW-0732">Signal</keyword>
<dbReference type="Pfam" id="PF00295">
    <property type="entry name" value="Glyco_hydro_28"/>
    <property type="match status" value="1"/>
</dbReference>
<dbReference type="AlphaFoldDB" id="J3CET5"/>
<sequence>MKKSFKIIGLAAAMIFSGRIQAQNLDIYKNIEFKMPQVAETSFAANTVSIIQYGGVAGGSVKNTEAFRKAIDDLSKKGGGKLVVPRGMWLTGPIELKSNINLHVEEGAFIIFSKDKNDYPLVDVSFEGLNTIRCQSPVSARNATNIAITGKGVIDGSGDAWRAIKKGKVSESEWKEITASGGILSSDGKTWYPSESYKKGFESSSSFNVPDRISKEELKSVKDFLRPVMVSLVGCDKVLLDGPTFQNSPAWNLHPLMCSNVILKNLTVRNPWFSQNGDGVDLESCKNVLIYNNTFDVGDDAICIKSGKNEDGRKEICRLKMSSLKIILCTTATAVLW</sequence>
<reference evidence="6 7" key="1">
    <citation type="journal article" date="2012" name="J. Bacteriol.">
        <title>Twenty-one genome sequences from Pseudomonas species and 19 genome sequences from diverse bacteria isolated from the rhizosphere and endosphere of Populus deltoides.</title>
        <authorList>
            <person name="Brown S.D."/>
            <person name="Utturkar S.M."/>
            <person name="Klingeman D.M."/>
            <person name="Johnson C.M."/>
            <person name="Martin S.L."/>
            <person name="Land M.L."/>
            <person name="Lu T.Y."/>
            <person name="Schadt C.W."/>
            <person name="Doktycz M.J."/>
            <person name="Pelletier D.A."/>
        </authorList>
    </citation>
    <scope>NUCLEOTIDE SEQUENCE [LARGE SCALE GENOMIC DNA]</scope>
    <source>
        <strain evidence="6 7">CF314</strain>
    </source>
</reference>
<evidence type="ECO:0000256" key="2">
    <source>
        <dbReference type="ARBA" id="ARBA00022801"/>
    </source>
</evidence>
<dbReference type="InterPro" id="IPR006626">
    <property type="entry name" value="PbH1"/>
</dbReference>
<dbReference type="InterPro" id="IPR012334">
    <property type="entry name" value="Pectin_lyas_fold"/>
</dbReference>
<protein>
    <submittedName>
        <fullName evidence="6">Endopolygalacturonase</fullName>
    </submittedName>
</protein>
<dbReference type="PATRIC" id="fig|1144316.3.peg.3031"/>
<accession>J3CET5</accession>
<keyword evidence="2 4" id="KW-0378">Hydrolase</keyword>
<comment type="caution">
    <text evidence="6">The sequence shown here is derived from an EMBL/GenBank/DDBJ whole genome shotgun (WGS) entry which is preliminary data.</text>
</comment>
<evidence type="ECO:0000256" key="1">
    <source>
        <dbReference type="ARBA" id="ARBA00008834"/>
    </source>
</evidence>
<dbReference type="InterPro" id="IPR011050">
    <property type="entry name" value="Pectin_lyase_fold/virulence"/>
</dbReference>
<dbReference type="SMART" id="SM00710">
    <property type="entry name" value="PbH1"/>
    <property type="match status" value="2"/>
</dbReference>
<name>J3CET5_9FLAO</name>
<dbReference type="GO" id="GO:0005975">
    <property type="term" value="P:carbohydrate metabolic process"/>
    <property type="evidence" value="ECO:0007669"/>
    <property type="project" value="InterPro"/>
</dbReference>